<protein>
    <submittedName>
        <fullName evidence="1">Uncharacterized protein</fullName>
    </submittedName>
</protein>
<accession>A0A5B7G743</accession>
<dbReference type="EMBL" id="VSRR010011608">
    <property type="protein sequence ID" value="MPC53419.1"/>
    <property type="molecule type" value="Genomic_DNA"/>
</dbReference>
<keyword evidence="2" id="KW-1185">Reference proteome</keyword>
<dbReference type="AlphaFoldDB" id="A0A5B7G743"/>
<gene>
    <name evidence="1" type="ORF">E2C01_047309</name>
</gene>
<organism evidence="1 2">
    <name type="scientific">Portunus trituberculatus</name>
    <name type="common">Swimming crab</name>
    <name type="synonym">Neptunus trituberculatus</name>
    <dbReference type="NCBI Taxonomy" id="210409"/>
    <lineage>
        <taxon>Eukaryota</taxon>
        <taxon>Metazoa</taxon>
        <taxon>Ecdysozoa</taxon>
        <taxon>Arthropoda</taxon>
        <taxon>Crustacea</taxon>
        <taxon>Multicrustacea</taxon>
        <taxon>Malacostraca</taxon>
        <taxon>Eumalacostraca</taxon>
        <taxon>Eucarida</taxon>
        <taxon>Decapoda</taxon>
        <taxon>Pleocyemata</taxon>
        <taxon>Brachyura</taxon>
        <taxon>Eubrachyura</taxon>
        <taxon>Portunoidea</taxon>
        <taxon>Portunidae</taxon>
        <taxon>Portuninae</taxon>
        <taxon>Portunus</taxon>
    </lineage>
</organism>
<evidence type="ECO:0000313" key="1">
    <source>
        <dbReference type="EMBL" id="MPC53419.1"/>
    </source>
</evidence>
<sequence>MERWLARGFALGRKYCAPGTRPAGFRVAVKCRCPQGRQLLLMSLSRHTHRTHRDFGSVLVRVQYR</sequence>
<name>A0A5B7G743_PORTR</name>
<reference evidence="1 2" key="1">
    <citation type="submission" date="2019-05" db="EMBL/GenBank/DDBJ databases">
        <title>Another draft genome of Portunus trituberculatus and its Hox gene families provides insights of decapod evolution.</title>
        <authorList>
            <person name="Jeong J.-H."/>
            <person name="Song I."/>
            <person name="Kim S."/>
            <person name="Choi T."/>
            <person name="Kim D."/>
            <person name="Ryu S."/>
            <person name="Kim W."/>
        </authorList>
    </citation>
    <scope>NUCLEOTIDE SEQUENCE [LARGE SCALE GENOMIC DNA]</scope>
    <source>
        <tissue evidence="1">Muscle</tissue>
    </source>
</reference>
<comment type="caution">
    <text evidence="1">The sequence shown here is derived from an EMBL/GenBank/DDBJ whole genome shotgun (WGS) entry which is preliminary data.</text>
</comment>
<evidence type="ECO:0000313" key="2">
    <source>
        <dbReference type="Proteomes" id="UP000324222"/>
    </source>
</evidence>
<proteinExistence type="predicted"/>
<dbReference type="Proteomes" id="UP000324222">
    <property type="component" value="Unassembled WGS sequence"/>
</dbReference>